<gene>
    <name evidence="1" type="ORF">RHMOL_Rhmol13G0279100</name>
</gene>
<evidence type="ECO:0000313" key="2">
    <source>
        <dbReference type="Proteomes" id="UP001062846"/>
    </source>
</evidence>
<keyword evidence="2" id="KW-1185">Reference proteome</keyword>
<dbReference type="EMBL" id="CM046400">
    <property type="protein sequence ID" value="KAI8526056.1"/>
    <property type="molecule type" value="Genomic_DNA"/>
</dbReference>
<organism evidence="1 2">
    <name type="scientific">Rhododendron molle</name>
    <name type="common">Chinese azalea</name>
    <name type="synonym">Azalea mollis</name>
    <dbReference type="NCBI Taxonomy" id="49168"/>
    <lineage>
        <taxon>Eukaryota</taxon>
        <taxon>Viridiplantae</taxon>
        <taxon>Streptophyta</taxon>
        <taxon>Embryophyta</taxon>
        <taxon>Tracheophyta</taxon>
        <taxon>Spermatophyta</taxon>
        <taxon>Magnoliopsida</taxon>
        <taxon>eudicotyledons</taxon>
        <taxon>Gunneridae</taxon>
        <taxon>Pentapetalae</taxon>
        <taxon>asterids</taxon>
        <taxon>Ericales</taxon>
        <taxon>Ericaceae</taxon>
        <taxon>Ericoideae</taxon>
        <taxon>Rhodoreae</taxon>
        <taxon>Rhododendron</taxon>
    </lineage>
</organism>
<name>A0ACC0LCT4_RHOML</name>
<evidence type="ECO:0000313" key="1">
    <source>
        <dbReference type="EMBL" id="KAI8526056.1"/>
    </source>
</evidence>
<proteinExistence type="predicted"/>
<comment type="caution">
    <text evidence="1">The sequence shown here is derived from an EMBL/GenBank/DDBJ whole genome shotgun (WGS) entry which is preliminary data.</text>
</comment>
<reference evidence="1" key="1">
    <citation type="submission" date="2022-02" db="EMBL/GenBank/DDBJ databases">
        <title>Plant Genome Project.</title>
        <authorList>
            <person name="Zhang R.-G."/>
        </authorList>
    </citation>
    <scope>NUCLEOTIDE SEQUENCE</scope>
    <source>
        <strain evidence="1">AT1</strain>
    </source>
</reference>
<protein>
    <submittedName>
        <fullName evidence="1">Uncharacterized protein</fullName>
    </submittedName>
</protein>
<dbReference type="Proteomes" id="UP001062846">
    <property type="component" value="Chromosome 13"/>
</dbReference>
<sequence length="104" mass="11458">MESQSNDINSISTHGLDSIVEDSMGLLSLFHEAEVTGVKSQGDKILSQIAPMVTDPMKPINEGKEVWNEPIVFDSGNNIRASQFAGINLMVDFLPREVNGKNRR</sequence>
<accession>A0ACC0LCT4</accession>